<name>A0ABW8RT83_9BACI</name>
<proteinExistence type="predicted"/>
<accession>A0ABW8RT83</accession>
<dbReference type="EMBL" id="JBJHQH010000042">
    <property type="protein sequence ID" value="MFK9095346.1"/>
    <property type="molecule type" value="Genomic_DNA"/>
</dbReference>
<evidence type="ECO:0000313" key="2">
    <source>
        <dbReference type="Proteomes" id="UP001623041"/>
    </source>
</evidence>
<dbReference type="Proteomes" id="UP001623041">
    <property type="component" value="Unassembled WGS sequence"/>
</dbReference>
<sequence length="185" mass="21693">MSKLLIYESPVMIIPSLAVKLGLNEAVVLQQIHYWIISSRHVIEGRKWIYNTYKDWHKQLPFWSESTIKRTIRSLEAQGYLLSGNFNQLKIDKTKWYTIDYERLETLEPTESEQSLAQTESSSSSACMMEYTSLNQAIPENTSESTSEKETPVVEIIHYLNKKTKADYKPRRFMREFKFPGFPIL</sequence>
<reference evidence="1 2" key="1">
    <citation type="submission" date="2024-11" db="EMBL/GenBank/DDBJ databases">
        <authorList>
            <person name="Lucas J.A."/>
        </authorList>
    </citation>
    <scope>NUCLEOTIDE SEQUENCE [LARGE SCALE GENOMIC DNA]</scope>
    <source>
        <strain evidence="1 2">Z 5.4</strain>
    </source>
</reference>
<organism evidence="1 2">
    <name type="scientific">Bacillus salipaludis</name>
    <dbReference type="NCBI Taxonomy" id="2547811"/>
    <lineage>
        <taxon>Bacteria</taxon>
        <taxon>Bacillati</taxon>
        <taxon>Bacillota</taxon>
        <taxon>Bacilli</taxon>
        <taxon>Bacillales</taxon>
        <taxon>Bacillaceae</taxon>
        <taxon>Bacillus</taxon>
    </lineage>
</organism>
<comment type="caution">
    <text evidence="1">The sequence shown here is derived from an EMBL/GenBank/DDBJ whole genome shotgun (WGS) entry which is preliminary data.</text>
</comment>
<evidence type="ECO:0008006" key="3">
    <source>
        <dbReference type="Google" id="ProtNLM"/>
    </source>
</evidence>
<gene>
    <name evidence="1" type="ORF">ACJEBI_28340</name>
</gene>
<keyword evidence="2" id="KW-1185">Reference proteome</keyword>
<dbReference type="RefSeq" id="WP_406583737.1">
    <property type="nucleotide sequence ID" value="NZ_JBJHQH010000042.1"/>
</dbReference>
<protein>
    <recommendedName>
        <fullName evidence="3">Replication protein</fullName>
    </recommendedName>
</protein>
<evidence type="ECO:0000313" key="1">
    <source>
        <dbReference type="EMBL" id="MFK9095346.1"/>
    </source>
</evidence>